<dbReference type="Proteomes" id="UP000007947">
    <property type="component" value="Chromosome"/>
</dbReference>
<dbReference type="InterPro" id="IPR004776">
    <property type="entry name" value="Mem_transp_PIN-like"/>
</dbReference>
<protein>
    <submittedName>
        <fullName evidence="8">Putative AEC family transporter</fullName>
    </submittedName>
</protein>
<dbReference type="HOGENOM" id="CLU_056175_2_2_11"/>
<dbReference type="EMBL" id="AP012204">
    <property type="protein sequence ID" value="BAK35159.1"/>
    <property type="molecule type" value="Genomic_DNA"/>
</dbReference>
<dbReference type="KEGG" id="mph:MLP_21450"/>
<feature type="transmembrane region" description="Helical" evidence="7">
    <location>
        <begin position="260"/>
        <end position="280"/>
    </location>
</feature>
<sequence>MLGVLAGFVTIAAVIGVGAALAQWRILDEGGQRTLIQLSFFVASPCLMVTVLGDTDVSHVFSANLVASIGSVLVSAVVWIGLARLVWRRNLGDTVIGTFASCYVNAGNLGLPITAYALGNVGYIVPMLLTQMLVLQPIGLMLLDLASGAGRDISRRDWLVSMLTRPFRNPLTVGALAGLLLSITGFELPRLVADPLELIAGMAIPGMLLAYGVSLRMGPRPGSGEQSSQVATIVALKLVVQPLVAILIAKFALGLEGQDVFAVAVVAGLPTAQNVFTHAVRYQRAVILARDAIILTTILAVPALIVIAALLA</sequence>
<feature type="transmembrane region" description="Helical" evidence="7">
    <location>
        <begin position="94"/>
        <end position="117"/>
    </location>
</feature>
<dbReference type="GO" id="GO:0016020">
    <property type="term" value="C:membrane"/>
    <property type="evidence" value="ECO:0007669"/>
    <property type="project" value="UniProtKB-SubCell"/>
</dbReference>
<keyword evidence="6 7" id="KW-0472">Membrane</keyword>
<feature type="transmembrane region" description="Helical" evidence="7">
    <location>
        <begin position="6"/>
        <end position="27"/>
    </location>
</feature>
<feature type="transmembrane region" description="Helical" evidence="7">
    <location>
        <begin position="230"/>
        <end position="254"/>
    </location>
</feature>
<keyword evidence="3" id="KW-1003">Cell membrane</keyword>
<feature type="transmembrane region" description="Helical" evidence="7">
    <location>
        <begin position="65"/>
        <end position="87"/>
    </location>
</feature>
<feature type="transmembrane region" description="Helical" evidence="7">
    <location>
        <begin position="198"/>
        <end position="218"/>
    </location>
</feature>
<feature type="transmembrane region" description="Helical" evidence="7">
    <location>
        <begin position="123"/>
        <end position="146"/>
    </location>
</feature>
<keyword evidence="4 7" id="KW-0812">Transmembrane</keyword>
<dbReference type="PANTHER" id="PTHR36838">
    <property type="entry name" value="AUXIN EFFLUX CARRIER FAMILY PROTEIN"/>
    <property type="match status" value="1"/>
</dbReference>
<evidence type="ECO:0000313" key="8">
    <source>
        <dbReference type="EMBL" id="BAK35159.1"/>
    </source>
</evidence>
<accession>F5XDY6</accession>
<feature type="transmembrane region" description="Helical" evidence="7">
    <location>
        <begin position="34"/>
        <end position="53"/>
    </location>
</feature>
<proteinExistence type="predicted"/>
<evidence type="ECO:0000256" key="4">
    <source>
        <dbReference type="ARBA" id="ARBA00022692"/>
    </source>
</evidence>
<dbReference type="GO" id="GO:0055085">
    <property type="term" value="P:transmembrane transport"/>
    <property type="evidence" value="ECO:0007669"/>
    <property type="project" value="InterPro"/>
</dbReference>
<feature type="transmembrane region" description="Helical" evidence="7">
    <location>
        <begin position="292"/>
        <end position="311"/>
    </location>
</feature>
<keyword evidence="5 7" id="KW-1133">Transmembrane helix</keyword>
<organism evidence="8 9">
    <name type="scientific">Microlunatus phosphovorus (strain ATCC 700054 / DSM 10555 / JCM 9379 / NBRC 101784 / NCIMB 13414 / VKM Ac-1990 / NM-1)</name>
    <dbReference type="NCBI Taxonomy" id="1032480"/>
    <lineage>
        <taxon>Bacteria</taxon>
        <taxon>Bacillati</taxon>
        <taxon>Actinomycetota</taxon>
        <taxon>Actinomycetes</taxon>
        <taxon>Propionibacteriales</taxon>
        <taxon>Propionibacteriaceae</taxon>
        <taxon>Microlunatus</taxon>
    </lineage>
</organism>
<dbReference type="eggNOG" id="COG0679">
    <property type="taxonomic scope" value="Bacteria"/>
</dbReference>
<evidence type="ECO:0000256" key="2">
    <source>
        <dbReference type="ARBA" id="ARBA00022448"/>
    </source>
</evidence>
<gene>
    <name evidence="8" type="ordered locus">MLP_21450</name>
</gene>
<feature type="transmembrane region" description="Helical" evidence="7">
    <location>
        <begin position="167"/>
        <end position="186"/>
    </location>
</feature>
<dbReference type="STRING" id="1032480.MLP_21450"/>
<evidence type="ECO:0000256" key="7">
    <source>
        <dbReference type="SAM" id="Phobius"/>
    </source>
</evidence>
<evidence type="ECO:0000256" key="1">
    <source>
        <dbReference type="ARBA" id="ARBA00004141"/>
    </source>
</evidence>
<keyword evidence="2" id="KW-0813">Transport</keyword>
<dbReference type="RefSeq" id="WP_013863031.1">
    <property type="nucleotide sequence ID" value="NC_015635.1"/>
</dbReference>
<name>F5XDY6_MICPN</name>
<comment type="subcellular location">
    <subcellularLocation>
        <location evidence="1">Membrane</location>
        <topology evidence="1">Multi-pass membrane protein</topology>
    </subcellularLocation>
</comment>
<dbReference type="OrthoDB" id="5405318at2"/>
<evidence type="ECO:0000256" key="3">
    <source>
        <dbReference type="ARBA" id="ARBA00022475"/>
    </source>
</evidence>
<evidence type="ECO:0000256" key="6">
    <source>
        <dbReference type="ARBA" id="ARBA00023136"/>
    </source>
</evidence>
<dbReference type="PANTHER" id="PTHR36838:SF1">
    <property type="entry name" value="SLR1864 PROTEIN"/>
    <property type="match status" value="1"/>
</dbReference>
<evidence type="ECO:0000256" key="5">
    <source>
        <dbReference type="ARBA" id="ARBA00022989"/>
    </source>
</evidence>
<keyword evidence="9" id="KW-1185">Reference proteome</keyword>
<dbReference type="AlphaFoldDB" id="F5XDY6"/>
<reference evidence="8 9" key="1">
    <citation type="submission" date="2011-05" db="EMBL/GenBank/DDBJ databases">
        <title>Whole genome sequence of Microlunatus phosphovorus NM-1.</title>
        <authorList>
            <person name="Hosoyama A."/>
            <person name="Sasaki K."/>
            <person name="Harada T."/>
            <person name="Igarashi R."/>
            <person name="Kawakoshi A."/>
            <person name="Sasagawa M."/>
            <person name="Fukada J."/>
            <person name="Nakamura S."/>
            <person name="Katano Y."/>
            <person name="Hanada S."/>
            <person name="Kamagata Y."/>
            <person name="Nakamura N."/>
            <person name="Yamazaki S."/>
            <person name="Fujita N."/>
        </authorList>
    </citation>
    <scope>NUCLEOTIDE SEQUENCE [LARGE SCALE GENOMIC DNA]</scope>
    <source>
        <strain evidence="9">ATCC 700054 / DSM 10555 / JCM 9379 / NBRC 101784 / NCIMB 13414 / VKM Ac-1990 / NM-1</strain>
    </source>
</reference>
<dbReference type="Pfam" id="PF03547">
    <property type="entry name" value="Mem_trans"/>
    <property type="match status" value="1"/>
</dbReference>
<evidence type="ECO:0000313" key="9">
    <source>
        <dbReference type="Proteomes" id="UP000007947"/>
    </source>
</evidence>